<accession>A0ABW0PYC0</accession>
<proteinExistence type="inferred from homology"/>
<comment type="function">
    <text evidence="2">Involved in the storage or transport of lipids necessary for membrane maintenance under stressful conditions. Displays a binding preference for lysophospholipids.</text>
</comment>
<sequence>MALKRILPFLAAGIVAACSPAGPVGNASVRQPAKIVELNRYLGRWFELGRYENRFERNCEAVTADYSLRDDGTVRVVNTCREGGVDGKKKVAEGHAKVVPESGNAKLKVSFFGPFYGDYWVLDHGPDYAWSIVGEPSGRYLWILTRTAKPSEQVRKILQAKVRALGYDVGLLRWTQH</sequence>
<dbReference type="InterPro" id="IPR012674">
    <property type="entry name" value="Calycin"/>
</dbReference>
<comment type="subunit">
    <text evidence="2">Homodimer.</text>
</comment>
<comment type="subcellular location">
    <subcellularLocation>
        <location evidence="2">Cell outer membrane</location>
    </subcellularLocation>
</comment>
<dbReference type="Proteomes" id="UP001596150">
    <property type="component" value="Unassembled WGS sequence"/>
</dbReference>
<reference evidence="5" key="1">
    <citation type="journal article" date="2019" name="Int. J. Syst. Evol. Microbiol.">
        <title>The Global Catalogue of Microorganisms (GCM) 10K type strain sequencing project: providing services to taxonomists for standard genome sequencing and annotation.</title>
        <authorList>
            <consortium name="The Broad Institute Genomics Platform"/>
            <consortium name="The Broad Institute Genome Sequencing Center for Infectious Disease"/>
            <person name="Wu L."/>
            <person name="Ma J."/>
        </authorList>
    </citation>
    <scope>NUCLEOTIDE SEQUENCE [LARGE SCALE GENOMIC DNA]</scope>
    <source>
        <strain evidence="5">KACC 12633</strain>
    </source>
</reference>
<keyword evidence="2" id="KW-0449">Lipoprotein</keyword>
<dbReference type="Gene3D" id="2.40.128.20">
    <property type="match status" value="1"/>
</dbReference>
<keyword evidence="2" id="KW-0472">Membrane</keyword>
<dbReference type="EMBL" id="JBHSML010000011">
    <property type="protein sequence ID" value="MFC5517611.1"/>
    <property type="molecule type" value="Genomic_DNA"/>
</dbReference>
<dbReference type="Pfam" id="PF08212">
    <property type="entry name" value="Lipocalin_2"/>
    <property type="match status" value="1"/>
</dbReference>
<evidence type="ECO:0000256" key="2">
    <source>
        <dbReference type="PIRNR" id="PIRNR036893"/>
    </source>
</evidence>
<evidence type="ECO:0000256" key="1">
    <source>
        <dbReference type="ARBA" id="ARBA00006889"/>
    </source>
</evidence>
<evidence type="ECO:0000313" key="4">
    <source>
        <dbReference type="EMBL" id="MFC5517611.1"/>
    </source>
</evidence>
<keyword evidence="2" id="KW-0998">Cell outer membrane</keyword>
<comment type="caution">
    <text evidence="4">The sequence shown here is derived from an EMBL/GenBank/DDBJ whole genome shotgun (WGS) entry which is preliminary data.</text>
</comment>
<evidence type="ECO:0000259" key="3">
    <source>
        <dbReference type="Pfam" id="PF08212"/>
    </source>
</evidence>
<dbReference type="InterPro" id="IPR002446">
    <property type="entry name" value="Lipocalin_bac"/>
</dbReference>
<gene>
    <name evidence="4" type="ORF">ACFPP9_17665</name>
</gene>
<keyword evidence="2" id="KW-0732">Signal</keyword>
<feature type="signal peptide" evidence="2">
    <location>
        <begin position="1"/>
        <end position="17"/>
    </location>
</feature>
<dbReference type="InterPro" id="IPR000566">
    <property type="entry name" value="Lipocln_cytosolic_FA-bd_dom"/>
</dbReference>
<feature type="chain" id="PRO_5045017830" description="Outer membrane lipoprotein Blc" evidence="2">
    <location>
        <begin position="18"/>
        <end position="177"/>
    </location>
</feature>
<dbReference type="PIRSF" id="PIRSF036893">
    <property type="entry name" value="Lipocalin_ApoD"/>
    <property type="match status" value="1"/>
</dbReference>
<dbReference type="PROSITE" id="PS51257">
    <property type="entry name" value="PROKAR_LIPOPROTEIN"/>
    <property type="match status" value="1"/>
</dbReference>
<organism evidence="4 5">
    <name type="scientific">Kaistia terrae</name>
    <dbReference type="NCBI Taxonomy" id="537017"/>
    <lineage>
        <taxon>Bacteria</taxon>
        <taxon>Pseudomonadati</taxon>
        <taxon>Pseudomonadota</taxon>
        <taxon>Alphaproteobacteria</taxon>
        <taxon>Hyphomicrobiales</taxon>
        <taxon>Kaistiaceae</taxon>
        <taxon>Kaistia</taxon>
    </lineage>
</organism>
<dbReference type="RefSeq" id="WP_266345693.1">
    <property type="nucleotide sequence ID" value="NZ_JAPKNH010000010.1"/>
</dbReference>
<protein>
    <recommendedName>
        <fullName evidence="2">Outer membrane lipoprotein Blc</fullName>
    </recommendedName>
</protein>
<evidence type="ECO:0000313" key="5">
    <source>
        <dbReference type="Proteomes" id="UP001596150"/>
    </source>
</evidence>
<dbReference type="InterPro" id="IPR047202">
    <property type="entry name" value="Lipocalin_Blc-like_dom"/>
</dbReference>
<feature type="domain" description="Lipocalin/cytosolic fatty-acid binding" evidence="3">
    <location>
        <begin position="36"/>
        <end position="176"/>
    </location>
</feature>
<comment type="similarity">
    <text evidence="1 2">Belongs to the calycin superfamily. Lipocalin family.</text>
</comment>
<dbReference type="InterPro" id="IPR022272">
    <property type="entry name" value="Lipocalin_CS"/>
</dbReference>
<dbReference type="InterPro" id="IPR022271">
    <property type="entry name" value="Lipocalin_ApoD"/>
</dbReference>
<name>A0ABW0PYC0_9HYPH</name>
<dbReference type="PRINTS" id="PR01171">
    <property type="entry name" value="BCTLIPOCALIN"/>
</dbReference>
<dbReference type="CDD" id="cd19438">
    <property type="entry name" value="lipocalin_Blc-like"/>
    <property type="match status" value="1"/>
</dbReference>
<keyword evidence="5" id="KW-1185">Reference proteome</keyword>
<dbReference type="PROSITE" id="PS00213">
    <property type="entry name" value="LIPOCALIN"/>
    <property type="match status" value="1"/>
</dbReference>
<keyword evidence="2" id="KW-0446">Lipid-binding</keyword>
<dbReference type="SUPFAM" id="SSF50814">
    <property type="entry name" value="Lipocalins"/>
    <property type="match status" value="1"/>
</dbReference>
<dbReference type="PANTHER" id="PTHR10612:SF34">
    <property type="entry name" value="APOLIPOPROTEIN D"/>
    <property type="match status" value="1"/>
</dbReference>
<dbReference type="PANTHER" id="PTHR10612">
    <property type="entry name" value="APOLIPOPROTEIN D"/>
    <property type="match status" value="1"/>
</dbReference>